<dbReference type="RefSeq" id="WP_205116881.1">
    <property type="nucleotide sequence ID" value="NZ_JAFBCM010000001.1"/>
</dbReference>
<evidence type="ECO:0000313" key="4">
    <source>
        <dbReference type="Proteomes" id="UP001595699"/>
    </source>
</evidence>
<feature type="domain" description="ATP-grasp" evidence="2">
    <location>
        <begin position="134"/>
        <end position="320"/>
    </location>
</feature>
<reference evidence="4" key="1">
    <citation type="journal article" date="2019" name="Int. J. Syst. Evol. Microbiol.">
        <title>The Global Catalogue of Microorganisms (GCM) 10K type strain sequencing project: providing services to taxonomists for standard genome sequencing and annotation.</title>
        <authorList>
            <consortium name="The Broad Institute Genomics Platform"/>
            <consortium name="The Broad Institute Genome Sequencing Center for Infectious Disease"/>
            <person name="Wu L."/>
            <person name="Ma J."/>
        </authorList>
    </citation>
    <scope>NUCLEOTIDE SEQUENCE [LARGE SCALE GENOMIC DNA]</scope>
    <source>
        <strain evidence="4">CGMCC 4.7241</strain>
    </source>
</reference>
<dbReference type="PROSITE" id="PS50975">
    <property type="entry name" value="ATP_GRASP"/>
    <property type="match status" value="1"/>
</dbReference>
<accession>A0ABV7Y7C7</accession>
<keyword evidence="1" id="KW-0547">Nucleotide-binding</keyword>
<dbReference type="EMBL" id="JBHRZH010000006">
    <property type="protein sequence ID" value="MFC3760653.1"/>
    <property type="molecule type" value="Genomic_DNA"/>
</dbReference>
<dbReference type="SUPFAM" id="SSF56059">
    <property type="entry name" value="Glutathione synthetase ATP-binding domain-like"/>
    <property type="match status" value="1"/>
</dbReference>
<dbReference type="InterPro" id="IPR048936">
    <property type="entry name" value="MvdD-like_ATPgrasp"/>
</dbReference>
<evidence type="ECO:0000259" key="2">
    <source>
        <dbReference type="PROSITE" id="PS50975"/>
    </source>
</evidence>
<dbReference type="PANTHER" id="PTHR21621:SF0">
    <property type="entry name" value="BETA-CITRYLGLUTAMATE SYNTHASE B-RELATED"/>
    <property type="match status" value="1"/>
</dbReference>
<evidence type="ECO:0000313" key="3">
    <source>
        <dbReference type="EMBL" id="MFC3760653.1"/>
    </source>
</evidence>
<dbReference type="Proteomes" id="UP001595699">
    <property type="component" value="Unassembled WGS sequence"/>
</dbReference>
<dbReference type="InterPro" id="IPR011761">
    <property type="entry name" value="ATP-grasp"/>
</dbReference>
<dbReference type="Pfam" id="PF21068">
    <property type="entry name" value="ATPgraspMvdD"/>
    <property type="match status" value="1"/>
</dbReference>
<comment type="caution">
    <text evidence="3">The sequence shown here is derived from an EMBL/GenBank/DDBJ whole genome shotgun (WGS) entry which is preliminary data.</text>
</comment>
<sequence length="324" mass="36342">MTTKLDRGTILVLAEELDPTADLVVHELNSRQAPVMRFDLSTFPQHLTLRARLEERWCGVIEGACRAADLEQVRAVYYRRPEPPAIADHVDEPYRSWARGEAVAGLLGVLYALPAVWVNRPDVDMKAAEKPCQLPIAAAYGLRIPRTLITNDPRHAREFARDIGGQVVCKSLHGGQLQHDNGARNGVPTQLIDPVEIDDSVRLTAHLFQEWIQKDHEVRLTVVGERMFAGTIHARSRQAHVDWRTDYDALEYGTTGVPDEVRLGVLAWMKHFGLNFGAFDFAVTRKGEWVMFECNPSGQWIWMQQRTGLPIAAAIADLLVGAQL</sequence>
<dbReference type="Gene3D" id="3.30.470.20">
    <property type="entry name" value="ATP-grasp fold, B domain"/>
    <property type="match status" value="1"/>
</dbReference>
<evidence type="ECO:0000256" key="1">
    <source>
        <dbReference type="PROSITE-ProRule" id="PRU00409"/>
    </source>
</evidence>
<proteinExistence type="predicted"/>
<protein>
    <submittedName>
        <fullName evidence="3">ATP-grasp ribosomal peptide maturase</fullName>
    </submittedName>
</protein>
<keyword evidence="4" id="KW-1185">Reference proteome</keyword>
<dbReference type="NCBIfam" id="TIGR04187">
    <property type="entry name" value="GRASP_SAV_5884"/>
    <property type="match status" value="1"/>
</dbReference>
<keyword evidence="1" id="KW-0067">ATP-binding</keyword>
<dbReference type="InterPro" id="IPR026449">
    <property type="entry name" value="GRASP_SAV_5884"/>
</dbReference>
<organism evidence="3 4">
    <name type="scientific">Tenggerimyces flavus</name>
    <dbReference type="NCBI Taxonomy" id="1708749"/>
    <lineage>
        <taxon>Bacteria</taxon>
        <taxon>Bacillati</taxon>
        <taxon>Actinomycetota</taxon>
        <taxon>Actinomycetes</taxon>
        <taxon>Propionibacteriales</taxon>
        <taxon>Nocardioidaceae</taxon>
        <taxon>Tenggerimyces</taxon>
    </lineage>
</organism>
<gene>
    <name evidence="3" type="primary">tgmB</name>
    <name evidence="3" type="ORF">ACFOUW_07375</name>
</gene>
<name>A0ABV7Y7C7_9ACTN</name>
<dbReference type="PANTHER" id="PTHR21621">
    <property type="entry name" value="RIBOSOMAL PROTEIN S6 MODIFICATION PROTEIN"/>
    <property type="match status" value="1"/>
</dbReference>